<accession>A0AAV7MU97</accession>
<sequence length="314" mass="33921">MLKTKMAPKATRNPGDKTEGVKVTRVGRDKGELPGANKRLTSTAGKVAGKNMLSLEKDAKMSGSITTPLLEIKVKGKSQSTITTFLAGGAQDILSAHITPPSEINMLGKELSLPSTSIKKVCIENNEPLISLRQGTETVLETEDNNRETSEKKSSPSAGNKQFQVQQFDQLDQPTHQSGEGAAGISRPAMEGEDLHKSSASPKKWGKIIGKDPQFVDWGKDSIDKFYSLTEESDLRSCDHSFGGSDDSETSEAENESSSNEPTVRQLRRQWKSVKSRPCSQEGLENSTSTGGRTLKWDYSGIGLADSSSISNQG</sequence>
<dbReference type="EMBL" id="JANPWB010000013">
    <property type="protein sequence ID" value="KAJ1106614.1"/>
    <property type="molecule type" value="Genomic_DNA"/>
</dbReference>
<evidence type="ECO:0000313" key="3">
    <source>
        <dbReference type="Proteomes" id="UP001066276"/>
    </source>
</evidence>
<proteinExistence type="predicted"/>
<dbReference type="Proteomes" id="UP001066276">
    <property type="component" value="Chromosome 9"/>
</dbReference>
<gene>
    <name evidence="2" type="ORF">NDU88_004015</name>
</gene>
<feature type="region of interest" description="Disordered" evidence="1">
    <location>
        <begin position="1"/>
        <end position="23"/>
    </location>
</feature>
<comment type="caution">
    <text evidence="2">The sequence shown here is derived from an EMBL/GenBank/DDBJ whole genome shotgun (WGS) entry which is preliminary data.</text>
</comment>
<feature type="region of interest" description="Disordered" evidence="1">
    <location>
        <begin position="236"/>
        <end position="314"/>
    </location>
</feature>
<feature type="region of interest" description="Disordered" evidence="1">
    <location>
        <begin position="134"/>
        <end position="161"/>
    </location>
</feature>
<feature type="compositionally biased region" description="Acidic residues" evidence="1">
    <location>
        <begin position="246"/>
        <end position="255"/>
    </location>
</feature>
<keyword evidence="3" id="KW-1185">Reference proteome</keyword>
<feature type="compositionally biased region" description="Polar residues" evidence="1">
    <location>
        <begin position="283"/>
        <end position="292"/>
    </location>
</feature>
<feature type="compositionally biased region" description="Basic and acidic residues" evidence="1">
    <location>
        <begin position="144"/>
        <end position="154"/>
    </location>
</feature>
<feature type="region of interest" description="Disordered" evidence="1">
    <location>
        <begin position="173"/>
        <end position="218"/>
    </location>
</feature>
<feature type="compositionally biased region" description="Basic residues" evidence="1">
    <location>
        <begin position="266"/>
        <end position="275"/>
    </location>
</feature>
<dbReference type="AlphaFoldDB" id="A0AAV7MU97"/>
<evidence type="ECO:0000313" key="2">
    <source>
        <dbReference type="EMBL" id="KAJ1106614.1"/>
    </source>
</evidence>
<reference evidence="2" key="1">
    <citation type="journal article" date="2022" name="bioRxiv">
        <title>Sequencing and chromosome-scale assembly of the giantPleurodeles waltlgenome.</title>
        <authorList>
            <person name="Brown T."/>
            <person name="Elewa A."/>
            <person name="Iarovenko S."/>
            <person name="Subramanian E."/>
            <person name="Araus A.J."/>
            <person name="Petzold A."/>
            <person name="Susuki M."/>
            <person name="Suzuki K.-i.T."/>
            <person name="Hayashi T."/>
            <person name="Toyoda A."/>
            <person name="Oliveira C."/>
            <person name="Osipova E."/>
            <person name="Leigh N.D."/>
            <person name="Simon A."/>
            <person name="Yun M.H."/>
        </authorList>
    </citation>
    <scope>NUCLEOTIDE SEQUENCE</scope>
    <source>
        <strain evidence="2">20211129_DDA</strain>
        <tissue evidence="2">Liver</tissue>
    </source>
</reference>
<organism evidence="2 3">
    <name type="scientific">Pleurodeles waltl</name>
    <name type="common">Iberian ribbed newt</name>
    <dbReference type="NCBI Taxonomy" id="8319"/>
    <lineage>
        <taxon>Eukaryota</taxon>
        <taxon>Metazoa</taxon>
        <taxon>Chordata</taxon>
        <taxon>Craniata</taxon>
        <taxon>Vertebrata</taxon>
        <taxon>Euteleostomi</taxon>
        <taxon>Amphibia</taxon>
        <taxon>Batrachia</taxon>
        <taxon>Caudata</taxon>
        <taxon>Salamandroidea</taxon>
        <taxon>Salamandridae</taxon>
        <taxon>Pleurodelinae</taxon>
        <taxon>Pleurodeles</taxon>
    </lineage>
</organism>
<feature type="compositionally biased region" description="Basic and acidic residues" evidence="1">
    <location>
        <begin position="14"/>
        <end position="23"/>
    </location>
</feature>
<evidence type="ECO:0000256" key="1">
    <source>
        <dbReference type="SAM" id="MobiDB-lite"/>
    </source>
</evidence>
<protein>
    <submittedName>
        <fullName evidence="2">Uncharacterized protein</fullName>
    </submittedName>
</protein>
<name>A0AAV7MU97_PLEWA</name>